<evidence type="ECO:0000313" key="2">
    <source>
        <dbReference type="Proteomes" id="UP000250434"/>
    </source>
</evidence>
<proteinExistence type="predicted"/>
<protein>
    <submittedName>
        <fullName evidence="1">Uncharacterized protein</fullName>
    </submittedName>
</protein>
<gene>
    <name evidence="1" type="ORF">A4R43_35110</name>
</gene>
<organism evidence="1 2">
    <name type="scientific">Amycolatopsis albispora</name>
    <dbReference type="NCBI Taxonomy" id="1804986"/>
    <lineage>
        <taxon>Bacteria</taxon>
        <taxon>Bacillati</taxon>
        <taxon>Actinomycetota</taxon>
        <taxon>Actinomycetes</taxon>
        <taxon>Pseudonocardiales</taxon>
        <taxon>Pseudonocardiaceae</taxon>
        <taxon>Amycolatopsis</taxon>
    </lineage>
</organism>
<dbReference type="OrthoDB" id="3699175at2"/>
<dbReference type="Proteomes" id="UP000250434">
    <property type="component" value="Chromosome"/>
</dbReference>
<name>A0A344LG56_9PSEU</name>
<evidence type="ECO:0000313" key="1">
    <source>
        <dbReference type="EMBL" id="AXB47030.1"/>
    </source>
</evidence>
<dbReference type="AlphaFoldDB" id="A0A344LG56"/>
<dbReference type="EMBL" id="CP015163">
    <property type="protein sequence ID" value="AXB47030.1"/>
    <property type="molecule type" value="Genomic_DNA"/>
</dbReference>
<sequence>MTAVLAVLVTAGALVTAVLLRPDEPDRALPGAGGVPTTAGAASECGPSACQVLGSQPVKGTTAELLADPEGGQAHLRFGGLGSDFVLESALAPMEVAVGQNSLQCVDGALAACLVHGDYQGGVIAELFVAPGDTWRQSDRLYFSDAGRVLLTQVVGDAAPEVVVVRHECASAAPAAPGCPRGPVLAEVFELSGKQAGCTKRYSVPSQLRGWPNVRLTEADLRPCPVS</sequence>
<dbReference type="KEGG" id="aab:A4R43_35110"/>
<reference evidence="1 2" key="1">
    <citation type="submission" date="2016-04" db="EMBL/GenBank/DDBJ databases">
        <title>Complete genome sequence and analysis of deep-sea sediment isolate, Amycolatopsis sp. WP1.</title>
        <authorList>
            <person name="Wang H."/>
            <person name="Chen S."/>
            <person name="Wu Q."/>
        </authorList>
    </citation>
    <scope>NUCLEOTIDE SEQUENCE [LARGE SCALE GENOMIC DNA]</scope>
    <source>
        <strain evidence="1 2">WP1</strain>
    </source>
</reference>
<accession>A0A344LG56</accession>
<keyword evidence="2" id="KW-1185">Reference proteome</keyword>